<keyword evidence="15" id="KW-1185">Reference proteome</keyword>
<dbReference type="Proteomes" id="UP000050741">
    <property type="component" value="Unassembled WGS sequence"/>
</dbReference>
<name>A0A183BXY4_GLOPA</name>
<keyword evidence="4" id="KW-0808">Transferase</keyword>
<evidence type="ECO:0000256" key="8">
    <source>
        <dbReference type="ARBA" id="ARBA00022840"/>
    </source>
</evidence>
<dbReference type="GO" id="GO:0080090">
    <property type="term" value="P:regulation of primary metabolic process"/>
    <property type="evidence" value="ECO:0007669"/>
    <property type="project" value="UniProtKB-ARBA"/>
</dbReference>
<dbReference type="CDD" id="cd05169">
    <property type="entry name" value="PIKKc_TOR"/>
    <property type="match status" value="1"/>
</dbReference>
<dbReference type="WBParaSite" id="GPLIN_000547400">
    <property type="protein sequence ID" value="GPLIN_000547400"/>
    <property type="gene ID" value="GPLIN_000547400"/>
</dbReference>
<dbReference type="InterPro" id="IPR011009">
    <property type="entry name" value="Kinase-like_dom_sf"/>
</dbReference>
<proteinExistence type="inferred from homology"/>
<evidence type="ECO:0000256" key="5">
    <source>
        <dbReference type="ARBA" id="ARBA00022737"/>
    </source>
</evidence>
<accession>A0A183BXY4</accession>
<dbReference type="SMART" id="SM01343">
    <property type="entry name" value="FATC"/>
    <property type="match status" value="1"/>
</dbReference>
<keyword evidence="8" id="KW-0067">ATP-binding</keyword>
<evidence type="ECO:0000259" key="14">
    <source>
        <dbReference type="PROSITE" id="PS51190"/>
    </source>
</evidence>
<keyword evidence="5" id="KW-0677">Repeat</keyword>
<reference evidence="16" key="2">
    <citation type="submission" date="2016-06" db="UniProtKB">
        <authorList>
            <consortium name="WormBaseParasite"/>
        </authorList>
    </citation>
    <scope>IDENTIFICATION</scope>
</reference>
<evidence type="ECO:0000256" key="2">
    <source>
        <dbReference type="ARBA" id="ARBA00012513"/>
    </source>
</evidence>
<dbReference type="SUPFAM" id="SSF48371">
    <property type="entry name" value="ARM repeat"/>
    <property type="match status" value="3"/>
</dbReference>
<dbReference type="SUPFAM" id="SSF56112">
    <property type="entry name" value="Protein kinase-like (PK-like)"/>
    <property type="match status" value="1"/>
</dbReference>
<dbReference type="GO" id="GO:0005524">
    <property type="term" value="F:ATP binding"/>
    <property type="evidence" value="ECO:0007669"/>
    <property type="project" value="UniProtKB-KW"/>
</dbReference>
<dbReference type="InterPro" id="IPR018936">
    <property type="entry name" value="PI3/4_kinase_CS"/>
</dbReference>
<dbReference type="Pfam" id="PF02260">
    <property type="entry name" value="FATC"/>
    <property type="match status" value="1"/>
</dbReference>
<feature type="compositionally biased region" description="Low complexity" evidence="11">
    <location>
        <begin position="2045"/>
        <end position="2060"/>
    </location>
</feature>
<dbReference type="Pfam" id="PF23593">
    <property type="entry name" value="HEAT_ATR"/>
    <property type="match status" value="1"/>
</dbReference>
<feature type="domain" description="PI3K/PI4K catalytic" evidence="12">
    <location>
        <begin position="2787"/>
        <end position="3105"/>
    </location>
</feature>
<dbReference type="Pfam" id="PF02259">
    <property type="entry name" value="FAT"/>
    <property type="match status" value="2"/>
</dbReference>
<dbReference type="FunFam" id="3.30.1010.10:FF:000006">
    <property type="entry name" value="Serine/threonine-protein kinase TOR"/>
    <property type="match status" value="1"/>
</dbReference>
<feature type="compositionally biased region" description="Pro residues" evidence="11">
    <location>
        <begin position="681"/>
        <end position="693"/>
    </location>
</feature>
<dbReference type="InterPro" id="IPR014009">
    <property type="entry name" value="PIK_FAT"/>
</dbReference>
<evidence type="ECO:0000256" key="1">
    <source>
        <dbReference type="ARBA" id="ARBA00011031"/>
    </source>
</evidence>
<reference evidence="15" key="1">
    <citation type="submission" date="2014-05" db="EMBL/GenBank/DDBJ databases">
        <title>The genome and life-stage specific transcriptomes of Globodera pallida elucidate key aspects of plant parasitism by a cyst nematode.</title>
        <authorList>
            <person name="Cotton J.A."/>
            <person name="Lilley C.J."/>
            <person name="Jones L.M."/>
            <person name="Kikuchi T."/>
            <person name="Reid A.J."/>
            <person name="Thorpe P."/>
            <person name="Tsai I.J."/>
            <person name="Beasley H."/>
            <person name="Blok V."/>
            <person name="Cock P.J.A."/>
            <person name="Van den Akker S.E."/>
            <person name="Holroyd N."/>
            <person name="Hunt M."/>
            <person name="Mantelin S."/>
            <person name="Naghra H."/>
            <person name="Pain A."/>
            <person name="Palomares-Rius J.E."/>
            <person name="Zarowiecki M."/>
            <person name="Berriman M."/>
            <person name="Jones J.T."/>
            <person name="Urwin P.E."/>
        </authorList>
    </citation>
    <scope>NUCLEOTIDE SEQUENCE [LARGE SCALE GENOMIC DNA]</scope>
    <source>
        <strain evidence="15">Lindley</strain>
    </source>
</reference>
<dbReference type="PROSITE" id="PS51189">
    <property type="entry name" value="FAT"/>
    <property type="match status" value="1"/>
</dbReference>
<dbReference type="GO" id="GO:0005737">
    <property type="term" value="C:cytoplasm"/>
    <property type="evidence" value="ECO:0007669"/>
    <property type="project" value="TreeGrafter"/>
</dbReference>
<feature type="compositionally biased region" description="Low complexity" evidence="11">
    <location>
        <begin position="2023"/>
        <end position="2038"/>
    </location>
</feature>
<keyword evidence="3" id="KW-0723">Serine/threonine-protein kinase</keyword>
<dbReference type="InterPro" id="IPR011990">
    <property type="entry name" value="TPR-like_helical_dom_sf"/>
</dbReference>
<dbReference type="PANTHER" id="PTHR11139">
    <property type="entry name" value="ATAXIA TELANGIECTASIA MUTATED ATM -RELATED"/>
    <property type="match status" value="1"/>
</dbReference>
<comment type="catalytic activity">
    <reaction evidence="10">
        <text>L-seryl-[protein] + ATP = O-phospho-L-seryl-[protein] + ADP + H(+)</text>
        <dbReference type="Rhea" id="RHEA:17989"/>
        <dbReference type="Rhea" id="RHEA-COMP:9863"/>
        <dbReference type="Rhea" id="RHEA-COMP:11604"/>
        <dbReference type="ChEBI" id="CHEBI:15378"/>
        <dbReference type="ChEBI" id="CHEBI:29999"/>
        <dbReference type="ChEBI" id="CHEBI:30616"/>
        <dbReference type="ChEBI" id="CHEBI:83421"/>
        <dbReference type="ChEBI" id="CHEBI:456216"/>
        <dbReference type="EC" id="2.7.11.1"/>
    </reaction>
</comment>
<feature type="region of interest" description="Disordered" evidence="11">
    <location>
        <begin position="1935"/>
        <end position="1956"/>
    </location>
</feature>
<feature type="domain" description="FAT" evidence="13">
    <location>
        <begin position="1828"/>
        <end position="2613"/>
    </location>
</feature>
<dbReference type="InterPro" id="IPR050517">
    <property type="entry name" value="DDR_Repair_Kinase"/>
</dbReference>
<dbReference type="InterPro" id="IPR024585">
    <property type="entry name" value="mTOR_dom"/>
</dbReference>
<dbReference type="InterPro" id="IPR003152">
    <property type="entry name" value="FATC_dom"/>
</dbReference>
<dbReference type="SMART" id="SM00146">
    <property type="entry name" value="PI3Kc"/>
    <property type="match status" value="1"/>
</dbReference>
<dbReference type="GO" id="GO:0031932">
    <property type="term" value="C:TORC2 complex"/>
    <property type="evidence" value="ECO:0007669"/>
    <property type="project" value="TreeGrafter"/>
</dbReference>
<organism evidence="15 16">
    <name type="scientific">Globodera pallida</name>
    <name type="common">Potato cyst nematode worm</name>
    <name type="synonym">Heterodera pallida</name>
    <dbReference type="NCBI Taxonomy" id="36090"/>
    <lineage>
        <taxon>Eukaryota</taxon>
        <taxon>Metazoa</taxon>
        <taxon>Ecdysozoa</taxon>
        <taxon>Nematoda</taxon>
        <taxon>Chromadorea</taxon>
        <taxon>Rhabditida</taxon>
        <taxon>Tylenchina</taxon>
        <taxon>Tylenchomorpha</taxon>
        <taxon>Tylenchoidea</taxon>
        <taxon>Heteroderidae</taxon>
        <taxon>Heteroderinae</taxon>
        <taxon>Globodera</taxon>
    </lineage>
</organism>
<feature type="region of interest" description="Disordered" evidence="11">
    <location>
        <begin position="2014"/>
        <end position="2060"/>
    </location>
</feature>
<dbReference type="InterPro" id="IPR036738">
    <property type="entry name" value="FRB_sf"/>
</dbReference>
<evidence type="ECO:0000256" key="4">
    <source>
        <dbReference type="ARBA" id="ARBA00022679"/>
    </source>
</evidence>
<dbReference type="InterPro" id="IPR009076">
    <property type="entry name" value="FRB_dom"/>
</dbReference>
<dbReference type="Gene3D" id="3.30.1010.10">
    <property type="entry name" value="Phosphatidylinositol 3-kinase Catalytic Subunit, Chain A, domain 4"/>
    <property type="match status" value="1"/>
</dbReference>
<sequence>MDKALKNLLVLLPEHAEVHNKCLNIFKKEVKNVTANVVFDMINSTDANERKAGIFLMSTSGVTHFARNLLNILKTSLDDFARLASKSILYLILTSKSHAVELVELAFNHCFEWLEEEQQGSDQQRRLASVVLAKDLALFTPSHFFQRATAFFNNIFKVLRDPRLNVRLAAAEAFQAALAVTSQRETKHKKEWYKRSFHEACRTDFVSFGLPTDDCLHSSLLIFNELLRIADYEYEQIRIQHSPDGPIVQLGSRAGSVIGQNPIGWLIEKIHPPTVESSTSRTLITDCFFAEVVKRCMDAMPSKSVHCQIILLEILPRLANFVDSSHGHQFQNVQESADHLIAINVKFPQALLTLGLLSLNRPIEMRNRVQRIFQILVQHMQTAVNKKKQVSMLDFQCLSLLIQSQKSHLCERVRESLSLMFSTGISEGLIHALHVTIEHIPELKADVFDGLMDHLYQLLMDRPRPSKLAPPMPPPIPSGPIQPKNIPQTQLALKALGEFNFSRHSLQMFLRYVALGYLTSDPIKIRLTSVYSCSEMLKPFVDIYEHVQNEQKAELYSLIRNVLECLVKTAIVDPEPDVRMFVLKSFCGMNRDFLFHLAQQEILETLFLTMQDENHQVQEQATELLGMLSELNPAFVFLRFRRVVLESVSQLVNSHRSSVEEHSARMIARLAKQDRPRPSKLAPPMPPPIPSGPIQPKNIPQTQLALKALGEFNFSRHSLQMFLRYVALGYLTSDPMKIRLTSVYSCSEMLKPFVDIYEHVQNEQKAELYSLIRNVLECLVKTAIVDPEPDVRMFVLKSFCGMQEILETLFLTMQDENHQVQEQATELLGMLSELNPAFVFLRFRRVVLESVSQLVNSHRSSVEEHSARMIARLAKQSPKFMAPYMNSTLLALISHLKTDRSNVEVTVDVLNALSELSLIGGQEIVRNVGKLFPPLIAYIQDTTSLNRREAALRAMAGVCQSAGYVVEPYKDYPELLDALLKLLKTELSSSMRRLTMKVLGVIGAFDPYTHKVYLGKVHSHSKSRSLALTLPNSGESAEHYGTDIIQWINYERCTLAEYYPALAISNLTQMMREPQLTSLHKEIKAWKWSDDSNLRGSVITIIEEFGNAFGDKFSPYITDLCPYLINVVQNDTKERKLTAQSETAKAHRAISACLGSHLHLILPPILSVLDDRKTDEKTRTSALDTVLELARRHPIEDYAPPIMQTWLRCIGVKAQQPRLVELLCIIVRKWKQFSVYKENVNAALVRCRIDPGLYNEYQEQLALLQTPSYTRQQQNVAGGAVQHQAAVSSSSPLFARQVSFLPPPPPTQQNGDTHIALLPDAYNNIGIGLPGPGSSADMSRAHRMSSGRDLSRLAINLDQLRRFWTVQPLLSREDWLQWLGTLRISSELFNAAFMSVWTELPEREQNELTSQLIDVLQHCPHFEPAQAILNLAEFMDHSEKGPLPIKYRMLSESAEKTRAYAKALRYKEMEILSVRGNGEPNADDCQTMIMLFNKLNLEEGAAGIVQYAKRHNMEISERKLTAQALSCTRTISACLGSHLHLILPPILSVLDDRKTDEKTRTSALDTVLELARRHPIEDYAPPIMQTWLRCIGVKAQQPRLVELLCIIVRKWKQFSVYKENVNAALVRCRIDPGLYNEYQEQLALLQTPSYTRQQQNVAGGAVQHQAAVSSSSPLFARQVSFLPPPPPTQQNGDTHIALLPDAYNNIGIGLPGPGSSADMSRAHRMSSGRDLSRLAINLDQLRRFWTVQPLLSREDWLQWLGTLRNQFVRQSPSPALRACALLAEVCEPLSKELFNAAFMSVWTELPEREQNELTSQLIDGPLPIKYRMLSESAEKTRAYAKALRYKEMEILSIRGNGEPNADDCQTMIMLFNKLNLEEGAAGIVQYAKRHNMEISGRWYEKLGEWEKALEMYRQEMLTLPDEQLSWKSFSSLSEPQLAPGNRGGMDQSRQSSAGQLVDEVIPASASANRLATHQPNGAHSSRSDLLLHQIRCLEALGQWSQLDRVCETALIEEESSNHHHQQHNSSNNSEKQKQLQQQPSRSGARLPQLQHHRQQQQQQQLLADNAAEYLLATLSEVAKRQKVATMGARGCWAVGNFKKMEEYVEKINENNQEGAFLRAVLAVHNNDFEKAYSCINKVRDMFDSELTAMAAESYERAYGAMVLLQELTELEEAIEYKMIPEREMRIALLWSRRLQGCRRNIEHWRRILMVRSIVFSQTELRPLWIKFAALCRHEGNQVTVARNVVRSLLEVPSDVPLEKVPIPLDKTQLALALCKQLWSDGHRRTAFTQLEQLTQNMRRCIECNRTLTRDQLEPHLRLTAKCYLKLGEWHDSITSVQTPLVPTATPPLTGRHGSVSFHSGASTAALSAGIIEHKQPFTWATTAHQQTQQPMVLMPSPTGTYFAGMDQSCAKKSILQYYIYATNYDPNWYKAWHRLATTYYNMVMADRQQRSATISPTTVLTAMPAQQTTNAELFTSTAVPYPPQGIPPATLPPQQISPIQSPLKNHQLITIYALNAVRCFFKTIQLAEGSRLDDTLRLLMLWFDYGDRPEVFEQLRDSVKLIPREVWLEVVPQLIGRLDSQQNIGLLVKQLVIDVAKEYPQAWVCALTAATKSRNSQRSQVAKEVLDIVAESRPVLVEQAMLVNDELIRCAILWHELWHESLENASRFYFEDKNVEEMMNVLRPLHQKIEQGHTTLKEQSFNQAYYKDLKDALEHCEAFRRTRNLKEMTIAWELYYNVFKRIISQLRQMSTLDLNYIAPRLCTVKNLELSVPGTYDPATPLVTIAAFHPHLQVIMSKQRPRKIYIRGSDGKEYAFLLKGHEDPRQDERVMQLFGLVNSLILREAETSRRNLTIQRYSITTLSQSSGLIGWVPNCDTLHALIRDYREKRKIPISEEHNKMQKLCVDIEKCTLLQKVEAFEEALRTTSGDDLRRTLWMKSPNSEIWFDRRTNYTRSMACMSMVGYILGLGDRHPSNLMLDRLSGKIVHIDFGDCFEVAMKREKYPEKIPFRLTRMLVQAMEVTGIDGNYRVTCERVLRLLRNHNDSVLAVLEARAGRRGVRQAEHITCRLAQSDHTQRHPLKRPPNTAQLHQHDRHPFQPPPRGLGTSRGDSEAISRVRAKLCGRDFNPCVEISVQEQTDRLIEQATLNDNLCQCYVGWCPFW</sequence>
<dbReference type="EC" id="2.7.11.1" evidence="2"/>
<dbReference type="SMART" id="SM01346">
    <property type="entry name" value="DUF3385"/>
    <property type="match status" value="1"/>
</dbReference>
<dbReference type="InterPro" id="IPR036940">
    <property type="entry name" value="PI3/4_kinase_cat_sf"/>
</dbReference>
<dbReference type="Pfam" id="PF00454">
    <property type="entry name" value="PI3_PI4_kinase"/>
    <property type="match status" value="1"/>
</dbReference>
<dbReference type="Pfam" id="PF08771">
    <property type="entry name" value="FRB_dom"/>
    <property type="match status" value="1"/>
</dbReference>
<evidence type="ECO:0000313" key="15">
    <source>
        <dbReference type="Proteomes" id="UP000050741"/>
    </source>
</evidence>
<feature type="domain" description="FATC" evidence="14">
    <location>
        <begin position="3129"/>
        <end position="3161"/>
    </location>
</feature>
<dbReference type="Gene3D" id="1.20.120.150">
    <property type="entry name" value="FKBP12-rapamycin binding domain"/>
    <property type="match status" value="1"/>
</dbReference>
<keyword evidence="7" id="KW-0418">Kinase</keyword>
<dbReference type="FunFam" id="1.20.120.150:FF:000001">
    <property type="entry name" value="Serine/threonine-protein kinase TOR"/>
    <property type="match status" value="1"/>
</dbReference>
<evidence type="ECO:0000256" key="3">
    <source>
        <dbReference type="ARBA" id="ARBA00022527"/>
    </source>
</evidence>
<protein>
    <recommendedName>
        <fullName evidence="2">non-specific serine/threonine protein kinase</fullName>
        <ecNumber evidence="2">2.7.11.1</ecNumber>
    </recommendedName>
</protein>
<dbReference type="InterPro" id="IPR003151">
    <property type="entry name" value="PIK-rel_kinase_FAT"/>
</dbReference>
<dbReference type="GO" id="GO:0044877">
    <property type="term" value="F:protein-containing complex binding"/>
    <property type="evidence" value="ECO:0007669"/>
    <property type="project" value="InterPro"/>
</dbReference>
<dbReference type="SUPFAM" id="SSF47212">
    <property type="entry name" value="FKBP12-rapamycin-binding domain of FKBP-rapamycin-associated protein (FRAP)"/>
    <property type="match status" value="1"/>
</dbReference>
<feature type="region of interest" description="Disordered" evidence="11">
    <location>
        <begin position="673"/>
        <end position="694"/>
    </location>
</feature>
<dbReference type="InterPro" id="IPR011989">
    <property type="entry name" value="ARM-like"/>
</dbReference>
<dbReference type="GO" id="GO:0038202">
    <property type="term" value="P:TORC1 signaling"/>
    <property type="evidence" value="ECO:0007669"/>
    <property type="project" value="TreeGrafter"/>
</dbReference>
<dbReference type="Gene3D" id="1.10.1070.11">
    <property type="entry name" value="Phosphatidylinositol 3-/4-kinase, catalytic domain"/>
    <property type="match status" value="1"/>
</dbReference>
<evidence type="ECO:0000259" key="12">
    <source>
        <dbReference type="PROSITE" id="PS50290"/>
    </source>
</evidence>
<evidence type="ECO:0000256" key="10">
    <source>
        <dbReference type="ARBA" id="ARBA00048679"/>
    </source>
</evidence>
<dbReference type="Pfam" id="PF11865">
    <property type="entry name" value="mTOR_dom"/>
    <property type="match status" value="1"/>
</dbReference>
<dbReference type="PROSITE" id="PS51190">
    <property type="entry name" value="FATC"/>
    <property type="match status" value="1"/>
</dbReference>
<dbReference type="Gene3D" id="1.25.10.10">
    <property type="entry name" value="Leucine-rich Repeat Variant"/>
    <property type="match status" value="4"/>
</dbReference>
<comment type="similarity">
    <text evidence="1">Belongs to the PI3/PI4-kinase family.</text>
</comment>
<dbReference type="GO" id="GO:0031931">
    <property type="term" value="C:TORC1 complex"/>
    <property type="evidence" value="ECO:0007669"/>
    <property type="project" value="TreeGrafter"/>
</dbReference>
<evidence type="ECO:0000313" key="16">
    <source>
        <dbReference type="WBParaSite" id="GPLIN_000547400"/>
    </source>
</evidence>
<dbReference type="GO" id="GO:0004674">
    <property type="term" value="F:protein serine/threonine kinase activity"/>
    <property type="evidence" value="ECO:0007669"/>
    <property type="project" value="UniProtKB-KW"/>
</dbReference>
<dbReference type="PROSITE" id="PS50290">
    <property type="entry name" value="PI3_4_KINASE_3"/>
    <property type="match status" value="1"/>
</dbReference>
<dbReference type="PANTHER" id="PTHR11139:SF9">
    <property type="entry name" value="SERINE_THREONINE-PROTEIN KINASE MTOR"/>
    <property type="match status" value="1"/>
</dbReference>
<dbReference type="GO" id="GO:0005634">
    <property type="term" value="C:nucleus"/>
    <property type="evidence" value="ECO:0007669"/>
    <property type="project" value="TreeGrafter"/>
</dbReference>
<dbReference type="PROSITE" id="PS00915">
    <property type="entry name" value="PI3_4_KINASE_1"/>
    <property type="match status" value="1"/>
</dbReference>
<dbReference type="GO" id="GO:0016242">
    <property type="term" value="P:negative regulation of macroautophagy"/>
    <property type="evidence" value="ECO:0007669"/>
    <property type="project" value="TreeGrafter"/>
</dbReference>
<evidence type="ECO:0000259" key="13">
    <source>
        <dbReference type="PROSITE" id="PS51189"/>
    </source>
</evidence>
<dbReference type="PROSITE" id="PS00916">
    <property type="entry name" value="PI3_4_KINASE_2"/>
    <property type="match status" value="1"/>
</dbReference>
<evidence type="ECO:0000256" key="7">
    <source>
        <dbReference type="ARBA" id="ARBA00022777"/>
    </source>
</evidence>
<evidence type="ECO:0000256" key="9">
    <source>
        <dbReference type="ARBA" id="ARBA00047899"/>
    </source>
</evidence>
<dbReference type="InterPro" id="IPR016024">
    <property type="entry name" value="ARM-type_fold"/>
</dbReference>
<evidence type="ECO:0000256" key="11">
    <source>
        <dbReference type="SAM" id="MobiDB-lite"/>
    </source>
</evidence>
<dbReference type="InterPro" id="IPR026683">
    <property type="entry name" value="TOR_cat"/>
</dbReference>
<evidence type="ECO:0000256" key="6">
    <source>
        <dbReference type="ARBA" id="ARBA00022741"/>
    </source>
</evidence>
<dbReference type="SUPFAM" id="SSF48452">
    <property type="entry name" value="TPR-like"/>
    <property type="match status" value="1"/>
</dbReference>
<comment type="catalytic activity">
    <reaction evidence="9">
        <text>L-threonyl-[protein] + ATP = O-phospho-L-threonyl-[protein] + ADP + H(+)</text>
        <dbReference type="Rhea" id="RHEA:46608"/>
        <dbReference type="Rhea" id="RHEA-COMP:11060"/>
        <dbReference type="Rhea" id="RHEA-COMP:11605"/>
        <dbReference type="ChEBI" id="CHEBI:15378"/>
        <dbReference type="ChEBI" id="CHEBI:30013"/>
        <dbReference type="ChEBI" id="CHEBI:30616"/>
        <dbReference type="ChEBI" id="CHEBI:61977"/>
        <dbReference type="ChEBI" id="CHEBI:456216"/>
        <dbReference type="EC" id="2.7.11.1"/>
    </reaction>
</comment>
<feature type="region of interest" description="Disordered" evidence="11">
    <location>
        <begin position="3071"/>
        <end position="3109"/>
    </location>
</feature>
<keyword evidence="6" id="KW-0547">Nucleotide-binding</keyword>
<dbReference type="SMART" id="SM01345">
    <property type="entry name" value="Rapamycin_bind"/>
    <property type="match status" value="1"/>
</dbReference>
<dbReference type="InterPro" id="IPR000403">
    <property type="entry name" value="PI3/4_kinase_cat_dom"/>
</dbReference>
<dbReference type="InterPro" id="IPR057564">
    <property type="entry name" value="HEAT_ATR"/>
</dbReference>
<dbReference type="FunFam" id="1.10.1070.11:FF:000029">
    <property type="entry name" value="Serine/threonine-protein kinase TOR"/>
    <property type="match status" value="1"/>
</dbReference>